<dbReference type="InterPro" id="IPR024079">
    <property type="entry name" value="MetalloPept_cat_dom_sf"/>
</dbReference>
<dbReference type="GO" id="GO:0016485">
    <property type="term" value="P:protein processing"/>
    <property type="evidence" value="ECO:0007669"/>
    <property type="project" value="TreeGrafter"/>
</dbReference>
<proteinExistence type="predicted"/>
<dbReference type="Gene3D" id="1.10.1380.10">
    <property type="entry name" value="Neutral endopeptidase , domain2"/>
    <property type="match status" value="1"/>
</dbReference>
<dbReference type="InterPro" id="IPR000718">
    <property type="entry name" value="Peptidase_M13"/>
</dbReference>
<protein>
    <submittedName>
        <fullName evidence="1">Uncharacterized protein</fullName>
    </submittedName>
</protein>
<dbReference type="SUPFAM" id="SSF55486">
    <property type="entry name" value="Metalloproteases ('zincins'), catalytic domain"/>
    <property type="match status" value="1"/>
</dbReference>
<gene>
    <name evidence="1" type="ORF">HPB52_013224</name>
</gene>
<dbReference type="EMBL" id="JABSTV010001248">
    <property type="protein sequence ID" value="KAH7968967.1"/>
    <property type="molecule type" value="Genomic_DNA"/>
</dbReference>
<dbReference type="GO" id="GO:0004222">
    <property type="term" value="F:metalloendopeptidase activity"/>
    <property type="evidence" value="ECO:0007669"/>
    <property type="project" value="InterPro"/>
</dbReference>
<dbReference type="PROSITE" id="PS51885">
    <property type="entry name" value="NEPRILYSIN"/>
    <property type="match status" value="1"/>
</dbReference>
<dbReference type="AlphaFoldDB" id="A0A9D4Q991"/>
<dbReference type="Proteomes" id="UP000821837">
    <property type="component" value="Unassembled WGS sequence"/>
</dbReference>
<dbReference type="PANTHER" id="PTHR11733">
    <property type="entry name" value="ZINC METALLOPROTEASE FAMILY M13 NEPRILYSIN-RELATED"/>
    <property type="match status" value="1"/>
</dbReference>
<dbReference type="InterPro" id="IPR042089">
    <property type="entry name" value="Peptidase_M13_dom_2"/>
</dbReference>
<keyword evidence="2" id="KW-1185">Reference proteome</keyword>
<organism evidence="1 2">
    <name type="scientific">Rhipicephalus sanguineus</name>
    <name type="common">Brown dog tick</name>
    <name type="synonym">Ixodes sanguineus</name>
    <dbReference type="NCBI Taxonomy" id="34632"/>
    <lineage>
        <taxon>Eukaryota</taxon>
        <taxon>Metazoa</taxon>
        <taxon>Ecdysozoa</taxon>
        <taxon>Arthropoda</taxon>
        <taxon>Chelicerata</taxon>
        <taxon>Arachnida</taxon>
        <taxon>Acari</taxon>
        <taxon>Parasitiformes</taxon>
        <taxon>Ixodida</taxon>
        <taxon>Ixodoidea</taxon>
        <taxon>Ixodidae</taxon>
        <taxon>Rhipicephalinae</taxon>
        <taxon>Rhipicephalus</taxon>
        <taxon>Rhipicephalus</taxon>
    </lineage>
</organism>
<accession>A0A9D4Q991</accession>
<reference evidence="1" key="2">
    <citation type="submission" date="2021-09" db="EMBL/GenBank/DDBJ databases">
        <authorList>
            <person name="Jia N."/>
            <person name="Wang J."/>
            <person name="Shi W."/>
            <person name="Du L."/>
            <person name="Sun Y."/>
            <person name="Zhan W."/>
            <person name="Jiang J."/>
            <person name="Wang Q."/>
            <person name="Zhang B."/>
            <person name="Ji P."/>
            <person name="Sakyi L.B."/>
            <person name="Cui X."/>
            <person name="Yuan T."/>
            <person name="Jiang B."/>
            <person name="Yang W."/>
            <person name="Lam T.T.-Y."/>
            <person name="Chang Q."/>
            <person name="Ding S."/>
            <person name="Wang X."/>
            <person name="Zhu J."/>
            <person name="Ruan X."/>
            <person name="Zhao L."/>
            <person name="Wei J."/>
            <person name="Que T."/>
            <person name="Du C."/>
            <person name="Cheng J."/>
            <person name="Dai P."/>
            <person name="Han X."/>
            <person name="Huang E."/>
            <person name="Gao Y."/>
            <person name="Liu J."/>
            <person name="Shao H."/>
            <person name="Ye R."/>
            <person name="Li L."/>
            <person name="Wei W."/>
            <person name="Wang X."/>
            <person name="Wang C."/>
            <person name="Huo Q."/>
            <person name="Li W."/>
            <person name="Guo W."/>
            <person name="Chen H."/>
            <person name="Chen S."/>
            <person name="Zhou L."/>
            <person name="Zhou L."/>
            <person name="Ni X."/>
            <person name="Tian J."/>
            <person name="Zhou Y."/>
            <person name="Sheng Y."/>
            <person name="Liu T."/>
            <person name="Pan Y."/>
            <person name="Xia L."/>
            <person name="Li J."/>
            <person name="Zhao F."/>
            <person name="Cao W."/>
        </authorList>
    </citation>
    <scope>NUCLEOTIDE SEQUENCE</scope>
    <source>
        <strain evidence="1">Rsan-2018</strain>
        <tissue evidence="1">Larvae</tissue>
    </source>
</reference>
<dbReference type="VEuPathDB" id="VectorBase:RSAN_044298"/>
<dbReference type="VEuPathDB" id="VectorBase:RSAN_033563"/>
<evidence type="ECO:0000313" key="2">
    <source>
        <dbReference type="Proteomes" id="UP000821837"/>
    </source>
</evidence>
<reference evidence="1" key="1">
    <citation type="journal article" date="2020" name="Cell">
        <title>Large-Scale Comparative Analyses of Tick Genomes Elucidate Their Genetic Diversity and Vector Capacities.</title>
        <authorList>
            <consortium name="Tick Genome and Microbiome Consortium (TIGMIC)"/>
            <person name="Jia N."/>
            <person name="Wang J."/>
            <person name="Shi W."/>
            <person name="Du L."/>
            <person name="Sun Y."/>
            <person name="Zhan W."/>
            <person name="Jiang J.F."/>
            <person name="Wang Q."/>
            <person name="Zhang B."/>
            <person name="Ji P."/>
            <person name="Bell-Sakyi L."/>
            <person name="Cui X.M."/>
            <person name="Yuan T.T."/>
            <person name="Jiang B.G."/>
            <person name="Yang W.F."/>
            <person name="Lam T.T."/>
            <person name="Chang Q.C."/>
            <person name="Ding S.J."/>
            <person name="Wang X.J."/>
            <person name="Zhu J.G."/>
            <person name="Ruan X.D."/>
            <person name="Zhao L."/>
            <person name="Wei J.T."/>
            <person name="Ye R.Z."/>
            <person name="Que T.C."/>
            <person name="Du C.H."/>
            <person name="Zhou Y.H."/>
            <person name="Cheng J.X."/>
            <person name="Dai P.F."/>
            <person name="Guo W.B."/>
            <person name="Han X.H."/>
            <person name="Huang E.J."/>
            <person name="Li L.F."/>
            <person name="Wei W."/>
            <person name="Gao Y.C."/>
            <person name="Liu J.Z."/>
            <person name="Shao H.Z."/>
            <person name="Wang X."/>
            <person name="Wang C.C."/>
            <person name="Yang T.C."/>
            <person name="Huo Q.B."/>
            <person name="Li W."/>
            <person name="Chen H.Y."/>
            <person name="Chen S.E."/>
            <person name="Zhou L.G."/>
            <person name="Ni X.B."/>
            <person name="Tian J.H."/>
            <person name="Sheng Y."/>
            <person name="Liu T."/>
            <person name="Pan Y.S."/>
            <person name="Xia L.Y."/>
            <person name="Li J."/>
            <person name="Zhao F."/>
            <person name="Cao W.C."/>
        </authorList>
    </citation>
    <scope>NUCLEOTIDE SEQUENCE</scope>
    <source>
        <strain evidence="1">Rsan-2018</strain>
    </source>
</reference>
<evidence type="ECO:0000313" key="1">
    <source>
        <dbReference type="EMBL" id="KAH7968967.1"/>
    </source>
</evidence>
<comment type="caution">
    <text evidence="1">The sequence shown here is derived from an EMBL/GenBank/DDBJ whole genome shotgun (WGS) entry which is preliminary data.</text>
</comment>
<sequence length="503" mass="56125">MVVVIVLSAAAVGIIIKRRSARRPAGHTATDCTTTSCLEYKERFHDAMDDDEDPCDNFYKYVCGAWIDVQDTAVSVPAKFWTDFIAEVASKFESVDAPKEQQASVQKAAAYLQACLGVLKKSNVAGVKSILTEAGIVWPERNPKPDFLNAVFFMSTGAIGVAIENEAYVDAVFELHEQYGEAVMNDVVETLCIQNLVSFTDVTILESFYGNSESVESAVRGSCFSVSYNTFGYAINYVFLRSNSVPYQEVVRFAENISREIPLLLRGNSSLLEKSKSRNNFERMFHVLNMSQPGFYPQIYEQYPDMTENPLANLIHVLNATKMHYKGNVDTFLHYDYKEIDFKDFVLTIPDLLSPVYSSNAHWAIRYGGVGARIAATVFCDYVEGSDNAQQIYRKNQDCLSNQTGDKIDVNLQAAIASAAIAPALYEKERAKAKANDPLFMNIWPLKSEQIPFVFGCYLMCGLSGGEKMCNVPFKHSVNFARAFKCAEGSPMNPKKKCWMLPA</sequence>
<dbReference type="GO" id="GO:0005886">
    <property type="term" value="C:plasma membrane"/>
    <property type="evidence" value="ECO:0007669"/>
    <property type="project" value="TreeGrafter"/>
</dbReference>
<dbReference type="Gene3D" id="3.40.390.10">
    <property type="entry name" value="Collagenase (Catalytic Domain)"/>
    <property type="match status" value="2"/>
</dbReference>
<dbReference type="PANTHER" id="PTHR11733:SF241">
    <property type="entry name" value="GH26575P-RELATED"/>
    <property type="match status" value="1"/>
</dbReference>
<name>A0A9D4Q991_RHISA</name>